<proteinExistence type="predicted"/>
<dbReference type="SUPFAM" id="SSF103473">
    <property type="entry name" value="MFS general substrate transporter"/>
    <property type="match status" value="1"/>
</dbReference>
<dbReference type="EMBL" id="WEGI01000017">
    <property type="protein sequence ID" value="MQY31111.1"/>
    <property type="molecule type" value="Genomic_DNA"/>
</dbReference>
<keyword evidence="2" id="KW-0472">Membrane</keyword>
<accession>A0A7K0DZM4</accession>
<evidence type="ECO:0000313" key="4">
    <source>
        <dbReference type="Proteomes" id="UP000431401"/>
    </source>
</evidence>
<name>A0A7K0DZM4_9NOCA</name>
<keyword evidence="2" id="KW-1133">Transmembrane helix</keyword>
<dbReference type="PANTHER" id="PTHR43129">
    <property type="entry name" value="FOSMIDOMYCIN RESISTANCE PROTEIN"/>
    <property type="match status" value="1"/>
</dbReference>
<feature type="region of interest" description="Disordered" evidence="1">
    <location>
        <begin position="1"/>
        <end position="24"/>
    </location>
</feature>
<feature type="transmembrane region" description="Helical" evidence="2">
    <location>
        <begin position="97"/>
        <end position="117"/>
    </location>
</feature>
<evidence type="ECO:0000256" key="1">
    <source>
        <dbReference type="SAM" id="MobiDB-lite"/>
    </source>
</evidence>
<dbReference type="PANTHER" id="PTHR43129:SF1">
    <property type="entry name" value="FOSMIDOMYCIN RESISTANCE PROTEIN"/>
    <property type="match status" value="1"/>
</dbReference>
<keyword evidence="4" id="KW-1185">Reference proteome</keyword>
<dbReference type="GO" id="GO:0005886">
    <property type="term" value="C:plasma membrane"/>
    <property type="evidence" value="ECO:0007669"/>
    <property type="project" value="TreeGrafter"/>
</dbReference>
<gene>
    <name evidence="3" type="ORF">NRB56_67190</name>
</gene>
<dbReference type="AlphaFoldDB" id="A0A7K0DZM4"/>
<protein>
    <recommendedName>
        <fullName evidence="5">MFS transporter</fullName>
    </recommendedName>
</protein>
<comment type="caution">
    <text evidence="3">The sequence shown here is derived from an EMBL/GenBank/DDBJ whole genome shotgun (WGS) entry which is preliminary data.</text>
</comment>
<keyword evidence="2" id="KW-0812">Transmembrane</keyword>
<evidence type="ECO:0008006" key="5">
    <source>
        <dbReference type="Google" id="ProtNLM"/>
    </source>
</evidence>
<reference evidence="3 4" key="1">
    <citation type="submission" date="2019-10" db="EMBL/GenBank/DDBJ databases">
        <title>Nocardia macrotermitis sp. nov. and Nocardia aurantia sp. nov., isolated from the gut of fungus growing-termite Macrotermes natalensis.</title>
        <authorList>
            <person name="Benndorf R."/>
            <person name="Schwitalla J."/>
            <person name="Martin K."/>
            <person name="De Beer W."/>
            <person name="Kaster A.-K."/>
            <person name="Vollmers J."/>
            <person name="Poulsen M."/>
            <person name="Beemelmanns C."/>
        </authorList>
    </citation>
    <scope>NUCLEOTIDE SEQUENCE [LARGE SCALE GENOMIC DNA]</scope>
    <source>
        <strain evidence="3 4">RB56</strain>
    </source>
</reference>
<dbReference type="Proteomes" id="UP000431401">
    <property type="component" value="Unassembled WGS sequence"/>
</dbReference>
<evidence type="ECO:0000256" key="2">
    <source>
        <dbReference type="SAM" id="Phobius"/>
    </source>
</evidence>
<organism evidence="3 4">
    <name type="scientific">Nocardia aurantia</name>
    <dbReference type="NCBI Taxonomy" id="2585199"/>
    <lineage>
        <taxon>Bacteria</taxon>
        <taxon>Bacillati</taxon>
        <taxon>Actinomycetota</taxon>
        <taxon>Actinomycetes</taxon>
        <taxon>Mycobacteriales</taxon>
        <taxon>Nocardiaceae</taxon>
        <taxon>Nocardia</taxon>
    </lineage>
</organism>
<feature type="transmembrane region" description="Helical" evidence="2">
    <location>
        <begin position="34"/>
        <end position="56"/>
    </location>
</feature>
<sequence length="121" mass="12192">MRDHGDRHAFGQQLGRAVQSQPGAPLRAVPEQHIALAAAVAAGAAVNIPFAVLVKLGQDYLPGRPGTASSVTLGLAVSAGGLFVPVLGVVADHQGPQAVLTVLCIVPLAAVVLGFLLPAHD</sequence>
<dbReference type="InterPro" id="IPR036259">
    <property type="entry name" value="MFS_trans_sf"/>
</dbReference>
<evidence type="ECO:0000313" key="3">
    <source>
        <dbReference type="EMBL" id="MQY31111.1"/>
    </source>
</evidence>
<feature type="transmembrane region" description="Helical" evidence="2">
    <location>
        <begin position="68"/>
        <end position="91"/>
    </location>
</feature>